<dbReference type="EMBL" id="CP030862">
    <property type="protein sequence ID" value="AXE23357.1"/>
    <property type="molecule type" value="Genomic_DNA"/>
</dbReference>
<evidence type="ECO:0000256" key="5">
    <source>
        <dbReference type="ARBA" id="ARBA00023136"/>
    </source>
</evidence>
<feature type="region of interest" description="Disordered" evidence="6">
    <location>
        <begin position="1"/>
        <end position="151"/>
    </location>
</feature>
<feature type="transmembrane region" description="Helical" evidence="7">
    <location>
        <begin position="425"/>
        <end position="442"/>
    </location>
</feature>
<proteinExistence type="predicted"/>
<feature type="domain" description="Major facilitator superfamily (MFS) profile" evidence="8">
    <location>
        <begin position="162"/>
        <end position="536"/>
    </location>
</feature>
<gene>
    <name evidence="9" type="ORF">C0216_07690</name>
</gene>
<feature type="transmembrane region" description="Helical" evidence="7">
    <location>
        <begin position="393"/>
        <end position="413"/>
    </location>
</feature>
<dbReference type="InterPro" id="IPR050189">
    <property type="entry name" value="MFS_Efflux_Transporters"/>
</dbReference>
<evidence type="ECO:0000313" key="10">
    <source>
        <dbReference type="Proteomes" id="UP000252004"/>
    </source>
</evidence>
<keyword evidence="3 7" id="KW-0812">Transmembrane</keyword>
<keyword evidence="10" id="KW-1185">Reference proteome</keyword>
<dbReference type="Proteomes" id="UP000252004">
    <property type="component" value="Chromosome"/>
</dbReference>
<dbReference type="Pfam" id="PF07690">
    <property type="entry name" value="MFS_1"/>
    <property type="match status" value="1"/>
</dbReference>
<feature type="transmembrane region" description="Helical" evidence="7">
    <location>
        <begin position="511"/>
        <end position="532"/>
    </location>
</feature>
<dbReference type="Gene3D" id="1.20.1250.20">
    <property type="entry name" value="MFS general substrate transporter like domains"/>
    <property type="match status" value="1"/>
</dbReference>
<dbReference type="SUPFAM" id="SSF103473">
    <property type="entry name" value="MFS general substrate transporter"/>
    <property type="match status" value="1"/>
</dbReference>
<feature type="transmembrane region" description="Helical" evidence="7">
    <location>
        <begin position="314"/>
        <end position="337"/>
    </location>
</feature>
<keyword evidence="5 7" id="KW-0472">Membrane</keyword>
<dbReference type="PROSITE" id="PS50850">
    <property type="entry name" value="MFS"/>
    <property type="match status" value="1"/>
</dbReference>
<evidence type="ECO:0000313" key="9">
    <source>
        <dbReference type="EMBL" id="AXE23357.1"/>
    </source>
</evidence>
<feature type="compositionally biased region" description="Basic and acidic residues" evidence="6">
    <location>
        <begin position="95"/>
        <end position="105"/>
    </location>
</feature>
<feature type="transmembrane region" description="Helical" evidence="7">
    <location>
        <begin position="228"/>
        <end position="251"/>
    </location>
</feature>
<keyword evidence="2" id="KW-1003">Cell membrane</keyword>
<sequence length="542" mass="55270">MPGKLPEPPPPCRGRFIRVVPPPPRGANRAATGRVSGRGAQRTGHRLVLPPPRSGSTSSARRGRRTMRQRTPSARAERAPALAHHSALRAALAHDAPRDPHHRTTDPGATMSHSATSQRTDHPGAGAPAAGALATAPPPGPSDAATPSAEAPPGSAWRGWLAVIGLALGVFSFVTTETLPIGLLPSIAEGTSVSLGSAGFLVTGFAAIAAVTAAPLTALTGRMDRKWLLVTLMAFYIAGNLMAAVVSSYALLLTARIIVALAHGVFWSIAIAVAVRLVPERHAVKATSVVLGGISLASVAGTPLGTAVGQSAGWHTAFVCVGLLGFLVLAASLLFMPALPAKGRGDLKALVHVLRHRALRVAVGVTALIMSGHFLAFTYVAPYLEEVTGIRPSLVGALLLVFGAAGLVGNFAAGAVVGRALRTSLIASTGLMALIMAVMYAGGASGPLVIAMLVCWGIVYAALPVALQTWVMRLVPEESEAASSLYVAAFNGAIGIGSFIGGLVIDASGPRPAMLAAGAFALAAMLVTFFFGRRSGAASARS</sequence>
<feature type="transmembrane region" description="Helical" evidence="7">
    <location>
        <begin position="358"/>
        <end position="381"/>
    </location>
</feature>
<comment type="subcellular location">
    <subcellularLocation>
        <location evidence="1">Cell membrane</location>
        <topology evidence="1">Multi-pass membrane protein</topology>
    </subcellularLocation>
</comment>
<dbReference type="InterPro" id="IPR036259">
    <property type="entry name" value="MFS_trans_sf"/>
</dbReference>
<dbReference type="GO" id="GO:0005886">
    <property type="term" value="C:plasma membrane"/>
    <property type="evidence" value="ECO:0007669"/>
    <property type="project" value="UniProtKB-SubCell"/>
</dbReference>
<evidence type="ECO:0000256" key="1">
    <source>
        <dbReference type="ARBA" id="ARBA00004651"/>
    </source>
</evidence>
<evidence type="ECO:0000256" key="4">
    <source>
        <dbReference type="ARBA" id="ARBA00022989"/>
    </source>
</evidence>
<feature type="transmembrane region" description="Helical" evidence="7">
    <location>
        <begin position="157"/>
        <end position="175"/>
    </location>
</feature>
<feature type="compositionally biased region" description="Low complexity" evidence="6">
    <location>
        <begin position="69"/>
        <end position="94"/>
    </location>
</feature>
<feature type="transmembrane region" description="Helical" evidence="7">
    <location>
        <begin position="289"/>
        <end position="308"/>
    </location>
</feature>
<accession>A0A344TXI6</accession>
<dbReference type="InterPro" id="IPR020846">
    <property type="entry name" value="MFS_dom"/>
</dbReference>
<evidence type="ECO:0000256" key="7">
    <source>
        <dbReference type="SAM" id="Phobius"/>
    </source>
</evidence>
<feature type="transmembrane region" description="Helical" evidence="7">
    <location>
        <begin position="195"/>
        <end position="216"/>
    </location>
</feature>
<evidence type="ECO:0000256" key="2">
    <source>
        <dbReference type="ARBA" id="ARBA00022475"/>
    </source>
</evidence>
<dbReference type="CDD" id="cd17324">
    <property type="entry name" value="MFS_NepI_like"/>
    <property type="match status" value="1"/>
</dbReference>
<name>A0A344TXI6_9ACTN</name>
<dbReference type="KEGG" id="sgz:C0216_07690"/>
<keyword evidence="4 7" id="KW-1133">Transmembrane helix</keyword>
<dbReference type="PANTHER" id="PTHR43124:SF3">
    <property type="entry name" value="CHLORAMPHENICOL EFFLUX PUMP RV0191"/>
    <property type="match status" value="1"/>
</dbReference>
<feature type="transmembrane region" description="Helical" evidence="7">
    <location>
        <begin position="257"/>
        <end position="277"/>
    </location>
</feature>
<feature type="transmembrane region" description="Helical" evidence="7">
    <location>
        <begin position="448"/>
        <end position="472"/>
    </location>
</feature>
<dbReference type="GO" id="GO:0022857">
    <property type="term" value="F:transmembrane transporter activity"/>
    <property type="evidence" value="ECO:0007669"/>
    <property type="project" value="InterPro"/>
</dbReference>
<dbReference type="PANTHER" id="PTHR43124">
    <property type="entry name" value="PURINE EFFLUX PUMP PBUE"/>
    <property type="match status" value="1"/>
</dbReference>
<dbReference type="AlphaFoldDB" id="A0A344TXI6"/>
<feature type="compositionally biased region" description="Low complexity" evidence="6">
    <location>
        <begin position="123"/>
        <end position="135"/>
    </location>
</feature>
<evidence type="ECO:0000256" key="6">
    <source>
        <dbReference type="SAM" id="MobiDB-lite"/>
    </source>
</evidence>
<protein>
    <submittedName>
        <fullName evidence="9">MFS transporter</fullName>
    </submittedName>
</protein>
<feature type="transmembrane region" description="Helical" evidence="7">
    <location>
        <begin position="484"/>
        <end position="505"/>
    </location>
</feature>
<evidence type="ECO:0000259" key="8">
    <source>
        <dbReference type="PROSITE" id="PS50850"/>
    </source>
</evidence>
<organism evidence="9 10">
    <name type="scientific">Streptomyces globosus</name>
    <dbReference type="NCBI Taxonomy" id="68209"/>
    <lineage>
        <taxon>Bacteria</taxon>
        <taxon>Bacillati</taxon>
        <taxon>Actinomycetota</taxon>
        <taxon>Actinomycetes</taxon>
        <taxon>Kitasatosporales</taxon>
        <taxon>Streptomycetaceae</taxon>
        <taxon>Streptomyces</taxon>
    </lineage>
</organism>
<feature type="compositionally biased region" description="Pro residues" evidence="6">
    <location>
        <begin position="1"/>
        <end position="12"/>
    </location>
</feature>
<dbReference type="InterPro" id="IPR011701">
    <property type="entry name" value="MFS"/>
</dbReference>
<evidence type="ECO:0000256" key="3">
    <source>
        <dbReference type="ARBA" id="ARBA00022692"/>
    </source>
</evidence>
<reference evidence="9 10" key="1">
    <citation type="submission" date="2018-01" db="EMBL/GenBank/DDBJ databases">
        <title>Draft genome Sequence of streptomyces globosus LZH-48.</title>
        <authorList>
            <person name="Ran K."/>
            <person name="Li Z."/>
            <person name="Wei S."/>
            <person name="Dong R."/>
        </authorList>
    </citation>
    <scope>NUCLEOTIDE SEQUENCE [LARGE SCALE GENOMIC DNA]</scope>
    <source>
        <strain evidence="9 10">LZH-48</strain>
    </source>
</reference>